<name>A0ABP8KUM2_9BACT</name>
<protein>
    <submittedName>
        <fullName evidence="2">Polyphosphate kinase 2 family protein</fullName>
    </submittedName>
</protein>
<reference evidence="3" key="1">
    <citation type="journal article" date="2019" name="Int. J. Syst. Evol. Microbiol.">
        <title>The Global Catalogue of Microorganisms (GCM) 10K type strain sequencing project: providing services to taxonomists for standard genome sequencing and annotation.</title>
        <authorList>
            <consortium name="The Broad Institute Genomics Platform"/>
            <consortium name="The Broad Institute Genome Sequencing Center for Infectious Disease"/>
            <person name="Wu L."/>
            <person name="Ma J."/>
        </authorList>
    </citation>
    <scope>NUCLEOTIDE SEQUENCE [LARGE SCALE GENOMIC DNA]</scope>
    <source>
        <strain evidence="3">JCM 17925</strain>
    </source>
</reference>
<dbReference type="EMBL" id="BAABHB010000014">
    <property type="protein sequence ID" value="GAA4416784.1"/>
    <property type="molecule type" value="Genomic_DNA"/>
</dbReference>
<sequence length="323" mass="38191">MYIGITNRFSIKFTDTTVSTPTDLATVDLDQFRYNGRSGRTLKIKDLPTELDDFYEDDAHYEQLLREQAHQIDELQQMMYAHNRYGLVVIFQAMDAAGKDGTILHVFSGVNPLGMRIHSYKRPNDNELDHDFMWRHLIDLPERGTIGVFNRSYYEEVLVVKVHPEILTKNQRLPEELTSNPDTVWKQRYEDIRNIERYLYRNGFRVVKFFLNVSFKEQSKRLLKRIERPAKNWKFDEQDVVERGFWKQYMQAYEEAINETADGKAPWYVIPADDKKNMRLLVAKALVGELQKLNLSFPDVSESRQQTLQHLKDVITQQDKDME</sequence>
<dbReference type="GO" id="GO:0016301">
    <property type="term" value="F:kinase activity"/>
    <property type="evidence" value="ECO:0007669"/>
    <property type="project" value="UniProtKB-KW"/>
</dbReference>
<dbReference type="PANTHER" id="PTHR34383:SF3">
    <property type="entry name" value="POLYPHOSPHATE:AMP PHOSPHOTRANSFERASE"/>
    <property type="match status" value="1"/>
</dbReference>
<comment type="caution">
    <text evidence="2">The sequence shown here is derived from an EMBL/GenBank/DDBJ whole genome shotgun (WGS) entry which is preliminary data.</text>
</comment>
<organism evidence="2 3">
    <name type="scientific">Nibrella viscosa</name>
    <dbReference type="NCBI Taxonomy" id="1084524"/>
    <lineage>
        <taxon>Bacteria</taxon>
        <taxon>Pseudomonadati</taxon>
        <taxon>Bacteroidota</taxon>
        <taxon>Cytophagia</taxon>
        <taxon>Cytophagales</taxon>
        <taxon>Spirosomataceae</taxon>
        <taxon>Nibrella</taxon>
    </lineage>
</organism>
<accession>A0ABP8KUM2</accession>
<dbReference type="SUPFAM" id="SSF52540">
    <property type="entry name" value="P-loop containing nucleoside triphosphate hydrolases"/>
    <property type="match status" value="1"/>
</dbReference>
<dbReference type="NCBIfam" id="TIGR03709">
    <property type="entry name" value="PPK2_rel_1"/>
    <property type="match status" value="1"/>
</dbReference>
<gene>
    <name evidence="2" type="ORF">GCM10023187_48560</name>
</gene>
<proteinExistence type="predicted"/>
<dbReference type="PANTHER" id="PTHR34383">
    <property type="entry name" value="POLYPHOSPHATE:AMP PHOSPHOTRANSFERASE-RELATED"/>
    <property type="match status" value="1"/>
</dbReference>
<dbReference type="Gene3D" id="3.40.50.300">
    <property type="entry name" value="P-loop containing nucleotide triphosphate hydrolases"/>
    <property type="match status" value="1"/>
</dbReference>
<evidence type="ECO:0000313" key="2">
    <source>
        <dbReference type="EMBL" id="GAA4416784.1"/>
    </source>
</evidence>
<keyword evidence="2" id="KW-0418">Kinase</keyword>
<dbReference type="Proteomes" id="UP001500936">
    <property type="component" value="Unassembled WGS sequence"/>
</dbReference>
<dbReference type="InterPro" id="IPR027417">
    <property type="entry name" value="P-loop_NTPase"/>
</dbReference>
<dbReference type="Pfam" id="PF03976">
    <property type="entry name" value="PPK2"/>
    <property type="match status" value="1"/>
</dbReference>
<feature type="domain" description="Polyphosphate kinase-2-related" evidence="1">
    <location>
        <begin position="57"/>
        <end position="292"/>
    </location>
</feature>
<evidence type="ECO:0000259" key="1">
    <source>
        <dbReference type="Pfam" id="PF03976"/>
    </source>
</evidence>
<keyword evidence="2" id="KW-0808">Transferase</keyword>
<dbReference type="InterPro" id="IPR022300">
    <property type="entry name" value="PPK2-rel_1"/>
</dbReference>
<evidence type="ECO:0000313" key="3">
    <source>
        <dbReference type="Proteomes" id="UP001500936"/>
    </source>
</evidence>
<dbReference type="InterPro" id="IPR022488">
    <property type="entry name" value="PPK2-related"/>
</dbReference>
<keyword evidence="3" id="KW-1185">Reference proteome</keyword>